<dbReference type="PANTHER" id="PTHR10773">
    <property type="entry name" value="DNA-DIRECTED RNA POLYMERASES I, II, AND III SUBUNIT RPABC2"/>
    <property type="match status" value="1"/>
</dbReference>
<keyword evidence="2" id="KW-1185">Reference proteome</keyword>
<gene>
    <name evidence="1" type="ORF">PYW07_016456</name>
</gene>
<evidence type="ECO:0000313" key="1">
    <source>
        <dbReference type="EMBL" id="KAJ8718900.1"/>
    </source>
</evidence>
<proteinExistence type="predicted"/>
<comment type="caution">
    <text evidence="1">The sequence shown here is derived from an EMBL/GenBank/DDBJ whole genome shotgun (WGS) entry which is preliminary data.</text>
</comment>
<protein>
    <submittedName>
        <fullName evidence="1">Uncharacterized protein</fullName>
    </submittedName>
</protein>
<evidence type="ECO:0000313" key="2">
    <source>
        <dbReference type="Proteomes" id="UP001231518"/>
    </source>
</evidence>
<name>A0AAD7YJP1_MYTSE</name>
<dbReference type="PANTHER" id="PTHR10773:SF19">
    <property type="match status" value="1"/>
</dbReference>
<dbReference type="AlphaFoldDB" id="A0AAD7YJP1"/>
<dbReference type="EMBL" id="JARGEI010000015">
    <property type="protein sequence ID" value="KAJ8718900.1"/>
    <property type="molecule type" value="Genomic_DNA"/>
</dbReference>
<sequence length="350" mass="40760">MQCQFTNEEWRCLNDIYNENDAVDGNIVPSPNSIQDFDCPISQTKQFCNNDVQEPCDIPSVSSLISASASEPGTPNIYTASRKRTLKQDPGKKRKRHINQWTEVHRKLLKNSGQKHISKKGKEMPAKILKSPCPLTCKLKCSINIKEEIRQLIFDKFWKLSDHSKQWEYINKFTKKIEKKRRTKEGPSRRKFTTYYYLPVPNADSNSFEPIKVCLKMFCATLAITDQFIRTAQEKLDISGVTGTDNRGKHLNHPKKIDTEMIRSVCDHVKSFQPVESHYTRKSSSKLYLDNNLSFAKMFALYKEWNQLQNYNNTAQTERQYRTIVNDNMNVAFYMPKKDLCDKWSTSKVL</sequence>
<dbReference type="Proteomes" id="UP001231518">
    <property type="component" value="Chromosome 8"/>
</dbReference>
<reference evidence="1" key="1">
    <citation type="submission" date="2023-03" db="EMBL/GenBank/DDBJ databases">
        <title>Chromosome-level genomes of two armyworms, Mythimna separata and Mythimna loreyi, provide insights into the biosynthesis and reception of sex pheromones.</title>
        <authorList>
            <person name="Zhao H."/>
        </authorList>
    </citation>
    <scope>NUCLEOTIDE SEQUENCE</scope>
    <source>
        <strain evidence="1">BeijingLab</strain>
        <tissue evidence="1">Pupa</tissue>
    </source>
</reference>
<accession>A0AAD7YJP1</accession>
<organism evidence="1 2">
    <name type="scientific">Mythimna separata</name>
    <name type="common">Oriental armyworm</name>
    <name type="synonym">Pseudaletia separata</name>
    <dbReference type="NCBI Taxonomy" id="271217"/>
    <lineage>
        <taxon>Eukaryota</taxon>
        <taxon>Metazoa</taxon>
        <taxon>Ecdysozoa</taxon>
        <taxon>Arthropoda</taxon>
        <taxon>Hexapoda</taxon>
        <taxon>Insecta</taxon>
        <taxon>Pterygota</taxon>
        <taxon>Neoptera</taxon>
        <taxon>Endopterygota</taxon>
        <taxon>Lepidoptera</taxon>
        <taxon>Glossata</taxon>
        <taxon>Ditrysia</taxon>
        <taxon>Noctuoidea</taxon>
        <taxon>Noctuidae</taxon>
        <taxon>Noctuinae</taxon>
        <taxon>Hadenini</taxon>
        <taxon>Mythimna</taxon>
    </lineage>
</organism>